<feature type="compositionally biased region" description="Polar residues" evidence="1">
    <location>
        <begin position="196"/>
        <end position="207"/>
    </location>
</feature>
<dbReference type="OrthoDB" id="2021138at2759"/>
<keyword evidence="4" id="KW-1185">Reference proteome</keyword>
<dbReference type="InterPro" id="IPR018490">
    <property type="entry name" value="cNMP-bd_dom_sf"/>
</dbReference>
<accession>X6P284</accession>
<feature type="region of interest" description="Disordered" evidence="1">
    <location>
        <begin position="175"/>
        <end position="225"/>
    </location>
</feature>
<evidence type="ECO:0000259" key="2">
    <source>
        <dbReference type="PROSITE" id="PS50042"/>
    </source>
</evidence>
<dbReference type="PROSITE" id="PS50042">
    <property type="entry name" value="CNMP_BINDING_3"/>
    <property type="match status" value="1"/>
</dbReference>
<feature type="non-terminal residue" evidence="3">
    <location>
        <position position="1"/>
    </location>
</feature>
<protein>
    <submittedName>
        <fullName evidence="3">Cyclic nucleotide-binding domain containing protein</fullName>
    </submittedName>
</protein>
<dbReference type="Proteomes" id="UP000023152">
    <property type="component" value="Unassembled WGS sequence"/>
</dbReference>
<dbReference type="SUPFAM" id="SSF51206">
    <property type="entry name" value="cAMP-binding domain-like"/>
    <property type="match status" value="1"/>
</dbReference>
<evidence type="ECO:0000256" key="1">
    <source>
        <dbReference type="SAM" id="MobiDB-lite"/>
    </source>
</evidence>
<dbReference type="PANTHER" id="PTHR23011:SF28">
    <property type="entry name" value="CYCLIC NUCLEOTIDE-BINDING DOMAIN CONTAINING PROTEIN"/>
    <property type="match status" value="1"/>
</dbReference>
<dbReference type="CDD" id="cd00038">
    <property type="entry name" value="CAP_ED"/>
    <property type="match status" value="1"/>
</dbReference>
<feature type="compositionally biased region" description="Acidic residues" evidence="1">
    <location>
        <begin position="175"/>
        <end position="187"/>
    </location>
</feature>
<dbReference type="AlphaFoldDB" id="X6P284"/>
<evidence type="ECO:0000313" key="4">
    <source>
        <dbReference type="Proteomes" id="UP000023152"/>
    </source>
</evidence>
<feature type="domain" description="Cyclic nucleotide-binding" evidence="2">
    <location>
        <begin position="144"/>
        <end position="179"/>
    </location>
</feature>
<dbReference type="EMBL" id="ASPP01004361">
    <property type="protein sequence ID" value="ETO32248.1"/>
    <property type="molecule type" value="Genomic_DNA"/>
</dbReference>
<sequence>SSGLSVPDGSRHRRRVSGAADLSSLKQGHLTRQNSLESNLTLPAMTATGQISNVAQGSSRRDSHSPRNSLSEEYSQTLITNTEADGDPLDQLRKILQKEPKERTDEDVDVMVAYFENYRIMSEDIDIYSGKSTFRAFIQETRYRKYLPHKHIFTQGELGDEFYFILTGKVSVLVNDDDDNNNDNNDDDKEKKKQNGKAQAQHGQSSENEAKTQDKLGPATNHMLL</sequence>
<feature type="compositionally biased region" description="Polar residues" evidence="1">
    <location>
        <begin position="24"/>
        <end position="58"/>
    </location>
</feature>
<proteinExistence type="predicted"/>
<dbReference type="InterPro" id="IPR014710">
    <property type="entry name" value="RmlC-like_jellyroll"/>
</dbReference>
<organism evidence="3 4">
    <name type="scientific">Reticulomyxa filosa</name>
    <dbReference type="NCBI Taxonomy" id="46433"/>
    <lineage>
        <taxon>Eukaryota</taxon>
        <taxon>Sar</taxon>
        <taxon>Rhizaria</taxon>
        <taxon>Retaria</taxon>
        <taxon>Foraminifera</taxon>
        <taxon>Monothalamids</taxon>
        <taxon>Reticulomyxidae</taxon>
        <taxon>Reticulomyxa</taxon>
    </lineage>
</organism>
<dbReference type="InterPro" id="IPR000595">
    <property type="entry name" value="cNMP-bd_dom"/>
</dbReference>
<comment type="caution">
    <text evidence="3">The sequence shown here is derived from an EMBL/GenBank/DDBJ whole genome shotgun (WGS) entry which is preliminary data.</text>
</comment>
<evidence type="ECO:0000313" key="3">
    <source>
        <dbReference type="EMBL" id="ETO32248.1"/>
    </source>
</evidence>
<name>X6P284_RETFI</name>
<gene>
    <name evidence="3" type="ORF">RFI_04869</name>
</gene>
<feature type="region of interest" description="Disordered" evidence="1">
    <location>
        <begin position="1"/>
        <end position="73"/>
    </location>
</feature>
<reference evidence="3 4" key="1">
    <citation type="journal article" date="2013" name="Curr. Biol.">
        <title>The Genome of the Foraminiferan Reticulomyxa filosa.</title>
        <authorList>
            <person name="Glockner G."/>
            <person name="Hulsmann N."/>
            <person name="Schleicher M."/>
            <person name="Noegel A.A."/>
            <person name="Eichinger L."/>
            <person name="Gallinger C."/>
            <person name="Pawlowski J."/>
            <person name="Sierra R."/>
            <person name="Euteneuer U."/>
            <person name="Pillet L."/>
            <person name="Moustafa A."/>
            <person name="Platzer M."/>
            <person name="Groth M."/>
            <person name="Szafranski K."/>
            <person name="Schliwa M."/>
        </authorList>
    </citation>
    <scope>NUCLEOTIDE SEQUENCE [LARGE SCALE GENOMIC DNA]</scope>
</reference>
<dbReference type="Gene3D" id="2.60.120.10">
    <property type="entry name" value="Jelly Rolls"/>
    <property type="match status" value="1"/>
</dbReference>
<dbReference type="PANTHER" id="PTHR23011">
    <property type="entry name" value="CYCLIC NUCLEOTIDE-BINDING DOMAIN CONTAINING PROTEIN"/>
    <property type="match status" value="1"/>
</dbReference>
<feature type="non-terminal residue" evidence="3">
    <location>
        <position position="225"/>
    </location>
</feature>